<evidence type="ECO:0000313" key="1">
    <source>
        <dbReference type="EMBL" id="CAG8498400.1"/>
    </source>
</evidence>
<dbReference type="EMBL" id="CAJVQB010000614">
    <property type="protein sequence ID" value="CAG8498400.1"/>
    <property type="molecule type" value="Genomic_DNA"/>
</dbReference>
<protein>
    <submittedName>
        <fullName evidence="1">30660_t:CDS:1</fullName>
    </submittedName>
</protein>
<name>A0ABM8W167_GIGMA</name>
<organism evidence="1 2">
    <name type="scientific">Gigaspora margarita</name>
    <dbReference type="NCBI Taxonomy" id="4874"/>
    <lineage>
        <taxon>Eukaryota</taxon>
        <taxon>Fungi</taxon>
        <taxon>Fungi incertae sedis</taxon>
        <taxon>Mucoromycota</taxon>
        <taxon>Glomeromycotina</taxon>
        <taxon>Glomeromycetes</taxon>
        <taxon>Diversisporales</taxon>
        <taxon>Gigasporaceae</taxon>
        <taxon>Gigaspora</taxon>
    </lineage>
</organism>
<accession>A0ABM8W167</accession>
<sequence>MESQFEELKKMLQPLVNKLSENEELEIKGRQVIFKSEGQVLEETIERNTQKYGLYLQDLNQNTEIEPIMPIKTIEVYYKLGNLIAERGWNKEVQKELCQQLTDSKGGLV</sequence>
<keyword evidence="2" id="KW-1185">Reference proteome</keyword>
<comment type="caution">
    <text evidence="1">The sequence shown here is derived from an EMBL/GenBank/DDBJ whole genome shotgun (WGS) entry which is preliminary data.</text>
</comment>
<reference evidence="1 2" key="1">
    <citation type="submission" date="2021-06" db="EMBL/GenBank/DDBJ databases">
        <authorList>
            <person name="Kallberg Y."/>
            <person name="Tangrot J."/>
            <person name="Rosling A."/>
        </authorList>
    </citation>
    <scope>NUCLEOTIDE SEQUENCE [LARGE SCALE GENOMIC DNA]</scope>
    <source>
        <strain evidence="1 2">120-4 pot B 10/14</strain>
    </source>
</reference>
<gene>
    <name evidence="1" type="ORF">GMARGA_LOCUS2076</name>
</gene>
<proteinExistence type="predicted"/>
<evidence type="ECO:0000313" key="2">
    <source>
        <dbReference type="Proteomes" id="UP000789901"/>
    </source>
</evidence>
<dbReference type="Proteomes" id="UP000789901">
    <property type="component" value="Unassembled WGS sequence"/>
</dbReference>